<sequence>VPVDYGPLPILGDIPVNLLLGLLPRKLEIGTEEVLGVYPRAWHPVDSDIVEHQQVGSDDCPPLTHLLFSEQFLLTAEPHSKGFEVVAQNVLKDFGCTLGVTLID</sequence>
<reference evidence="1" key="1">
    <citation type="submission" date="2018-05" db="EMBL/GenBank/DDBJ databases">
        <authorList>
            <person name="Lanie J.A."/>
            <person name="Ng W.-L."/>
            <person name="Kazmierczak K.M."/>
            <person name="Andrzejewski T.M."/>
            <person name="Davidsen T.M."/>
            <person name="Wayne K.J."/>
            <person name="Tettelin H."/>
            <person name="Glass J.I."/>
            <person name="Rusch D."/>
            <person name="Podicherti R."/>
            <person name="Tsui H.-C.T."/>
            <person name="Winkler M.E."/>
        </authorList>
    </citation>
    <scope>NUCLEOTIDE SEQUENCE</scope>
</reference>
<name>A0A382BTR2_9ZZZZ</name>
<accession>A0A382BTR2</accession>
<protein>
    <submittedName>
        <fullName evidence="1">Uncharacterized protein</fullName>
    </submittedName>
</protein>
<proteinExistence type="predicted"/>
<dbReference type="AlphaFoldDB" id="A0A382BTR2"/>
<dbReference type="EMBL" id="UINC01031185">
    <property type="protein sequence ID" value="SVB16832.1"/>
    <property type="molecule type" value="Genomic_DNA"/>
</dbReference>
<organism evidence="1">
    <name type="scientific">marine metagenome</name>
    <dbReference type="NCBI Taxonomy" id="408172"/>
    <lineage>
        <taxon>unclassified sequences</taxon>
        <taxon>metagenomes</taxon>
        <taxon>ecological metagenomes</taxon>
    </lineage>
</organism>
<evidence type="ECO:0000313" key="1">
    <source>
        <dbReference type="EMBL" id="SVB16832.1"/>
    </source>
</evidence>
<gene>
    <name evidence="1" type="ORF">METZ01_LOCUS169686</name>
</gene>
<feature type="non-terminal residue" evidence="1">
    <location>
        <position position="1"/>
    </location>
</feature>